<dbReference type="Proteomes" id="UP001066276">
    <property type="component" value="Chromosome 2_2"/>
</dbReference>
<comment type="caution">
    <text evidence="1">The sequence shown here is derived from an EMBL/GenBank/DDBJ whole genome shotgun (WGS) entry which is preliminary data.</text>
</comment>
<organism evidence="1 2">
    <name type="scientific">Pleurodeles waltl</name>
    <name type="common">Iberian ribbed newt</name>
    <dbReference type="NCBI Taxonomy" id="8319"/>
    <lineage>
        <taxon>Eukaryota</taxon>
        <taxon>Metazoa</taxon>
        <taxon>Chordata</taxon>
        <taxon>Craniata</taxon>
        <taxon>Vertebrata</taxon>
        <taxon>Euteleostomi</taxon>
        <taxon>Amphibia</taxon>
        <taxon>Batrachia</taxon>
        <taxon>Caudata</taxon>
        <taxon>Salamandroidea</taxon>
        <taxon>Salamandridae</taxon>
        <taxon>Pleurodelinae</taxon>
        <taxon>Pleurodeles</taxon>
    </lineage>
</organism>
<dbReference type="EMBL" id="JANPWB010000004">
    <property type="protein sequence ID" value="KAJ1192985.1"/>
    <property type="molecule type" value="Genomic_DNA"/>
</dbReference>
<accession>A0AAV7UV54</accession>
<gene>
    <name evidence="1" type="ORF">NDU88_002291</name>
</gene>
<protein>
    <submittedName>
        <fullName evidence="1">Uncharacterized protein</fullName>
    </submittedName>
</protein>
<proteinExistence type="predicted"/>
<evidence type="ECO:0000313" key="1">
    <source>
        <dbReference type="EMBL" id="KAJ1192985.1"/>
    </source>
</evidence>
<evidence type="ECO:0000313" key="2">
    <source>
        <dbReference type="Proteomes" id="UP001066276"/>
    </source>
</evidence>
<sequence>MVERTSFLGTFGREEGEGLGVEKEEVVVGGVGLLCLDAGAWDGCCCEVDGCWVSECLHLCTLEGEGTVGEDTGDVCMDVGVVTASEVCALIGVLVMMVVNEDVVHADVSGDTTGRKVDEEEEGDTVEAVDVGMSASGWCLCECLWDDVWRLRFSYPLLCVVLCACSSALCLG</sequence>
<reference evidence="1" key="1">
    <citation type="journal article" date="2022" name="bioRxiv">
        <title>Sequencing and chromosome-scale assembly of the giantPleurodeles waltlgenome.</title>
        <authorList>
            <person name="Brown T."/>
            <person name="Elewa A."/>
            <person name="Iarovenko S."/>
            <person name="Subramanian E."/>
            <person name="Araus A.J."/>
            <person name="Petzold A."/>
            <person name="Susuki M."/>
            <person name="Suzuki K.-i.T."/>
            <person name="Hayashi T."/>
            <person name="Toyoda A."/>
            <person name="Oliveira C."/>
            <person name="Osipova E."/>
            <person name="Leigh N.D."/>
            <person name="Simon A."/>
            <person name="Yun M.H."/>
        </authorList>
    </citation>
    <scope>NUCLEOTIDE SEQUENCE</scope>
    <source>
        <strain evidence="1">20211129_DDA</strain>
        <tissue evidence="1">Liver</tissue>
    </source>
</reference>
<dbReference type="AlphaFoldDB" id="A0AAV7UV54"/>
<name>A0AAV7UV54_PLEWA</name>
<keyword evidence="2" id="KW-1185">Reference proteome</keyword>